<organism evidence="2 3">
    <name type="scientific">Vitis vinifera</name>
    <name type="common">Grape</name>
    <dbReference type="NCBI Taxonomy" id="29760"/>
    <lineage>
        <taxon>Eukaryota</taxon>
        <taxon>Viridiplantae</taxon>
        <taxon>Streptophyta</taxon>
        <taxon>Embryophyta</taxon>
        <taxon>Tracheophyta</taxon>
        <taxon>Spermatophyta</taxon>
        <taxon>Magnoliopsida</taxon>
        <taxon>eudicotyledons</taxon>
        <taxon>Gunneridae</taxon>
        <taxon>Pentapetalae</taxon>
        <taxon>rosids</taxon>
        <taxon>Vitales</taxon>
        <taxon>Vitaceae</taxon>
        <taxon>Viteae</taxon>
        <taxon>Vitis</taxon>
    </lineage>
</organism>
<dbReference type="Proteomes" id="UP000288805">
    <property type="component" value="Unassembled WGS sequence"/>
</dbReference>
<sequence>MATESNFVQPAIPKLDAHYDHWCMLMENFLRSKEYWNLIEQEIPIAEAGVELTEGQKKVIEDAKLKDLKVKNYLFQAIDRSVLETILNKDTAKSIWDSLKQKYQGTARVQRAQRQALRKEFEMLNMKVGEYVNEYFARTLTIANKMRVHGEKMEDVVVIEKILRSMTPKFDYVVCSIEESNDLDTLSIDVLQSSLLVHEQRMNGHLVEEQALKETETKAQYAEASGEILLMAHVDGKEASKEELWFLDSGCSNHMCGKKELFSRLDESFSTSVKLGDNSSMAVTRKGNIRMFVNGIVQLITEVFYVPGLQNNFLSVGQLQEKGLAILIQHGKCKIYHPDRGLIMEIAMSLNRMFILPAHKLLKEEICLSSLTEDQARL</sequence>
<protein>
    <recommendedName>
        <fullName evidence="1">Retrovirus-related Pol polyprotein from transposon TNT 1-94-like beta-barrel domain-containing protein</fullName>
    </recommendedName>
</protein>
<dbReference type="AlphaFoldDB" id="A0A438EC61"/>
<evidence type="ECO:0000313" key="3">
    <source>
        <dbReference type="Proteomes" id="UP000288805"/>
    </source>
</evidence>
<dbReference type="PANTHER" id="PTHR35317">
    <property type="entry name" value="OS04G0629600 PROTEIN"/>
    <property type="match status" value="1"/>
</dbReference>
<dbReference type="Pfam" id="PF14223">
    <property type="entry name" value="Retrotran_gag_2"/>
    <property type="match status" value="1"/>
</dbReference>
<accession>A0A438EC61</accession>
<dbReference type="PANTHER" id="PTHR35317:SF27">
    <property type="entry name" value="RETROVIRUS-RELATED POL POLYPROTEIN FROM TRANSPOSON TNT 1-94"/>
    <property type="match status" value="1"/>
</dbReference>
<name>A0A438EC61_VITVI</name>
<proteinExistence type="predicted"/>
<reference evidence="2 3" key="1">
    <citation type="journal article" date="2018" name="PLoS Genet.">
        <title>Population sequencing reveals clonal diversity and ancestral inbreeding in the grapevine cultivar Chardonnay.</title>
        <authorList>
            <person name="Roach M.J."/>
            <person name="Johnson D.L."/>
            <person name="Bohlmann J."/>
            <person name="van Vuuren H.J."/>
            <person name="Jones S.J."/>
            <person name="Pretorius I.S."/>
            <person name="Schmidt S.A."/>
            <person name="Borneman A.R."/>
        </authorList>
    </citation>
    <scope>NUCLEOTIDE SEQUENCE [LARGE SCALE GENOMIC DNA]</scope>
    <source>
        <strain evidence="3">cv. Chardonnay</strain>
        <tissue evidence="2">Leaf</tissue>
    </source>
</reference>
<dbReference type="EMBL" id="QGNW01001327">
    <property type="protein sequence ID" value="RVW45416.1"/>
    <property type="molecule type" value="Genomic_DNA"/>
</dbReference>
<evidence type="ECO:0000313" key="2">
    <source>
        <dbReference type="EMBL" id="RVW45416.1"/>
    </source>
</evidence>
<dbReference type="Pfam" id="PF22936">
    <property type="entry name" value="Pol_BBD"/>
    <property type="match status" value="1"/>
</dbReference>
<feature type="domain" description="Retrovirus-related Pol polyprotein from transposon TNT 1-94-like beta-barrel" evidence="1">
    <location>
        <begin position="245"/>
        <end position="323"/>
    </location>
</feature>
<comment type="caution">
    <text evidence="2">The sequence shown here is derived from an EMBL/GenBank/DDBJ whole genome shotgun (WGS) entry which is preliminary data.</text>
</comment>
<dbReference type="InterPro" id="IPR054722">
    <property type="entry name" value="PolX-like_BBD"/>
</dbReference>
<gene>
    <name evidence="2" type="ORF">CK203_106873</name>
</gene>
<evidence type="ECO:0000259" key="1">
    <source>
        <dbReference type="Pfam" id="PF22936"/>
    </source>
</evidence>